<dbReference type="GO" id="GO:0006281">
    <property type="term" value="P:DNA repair"/>
    <property type="evidence" value="ECO:0007669"/>
    <property type="project" value="TreeGrafter"/>
</dbReference>
<dbReference type="SFLD" id="SFLDS00003">
    <property type="entry name" value="Haloacid_Dehalogenase"/>
    <property type="match status" value="1"/>
</dbReference>
<dbReference type="Proteomes" id="UP000247523">
    <property type="component" value="Unassembled WGS sequence"/>
</dbReference>
<name>A0A318ES00_9FIRM</name>
<dbReference type="Gene3D" id="3.40.50.1000">
    <property type="entry name" value="HAD superfamily/HAD-like"/>
    <property type="match status" value="1"/>
</dbReference>
<dbReference type="PANTHER" id="PTHR43434:SF1">
    <property type="entry name" value="PHOSPHOGLYCOLATE PHOSPHATASE"/>
    <property type="match status" value="1"/>
</dbReference>
<gene>
    <name evidence="1" type="ORF">C8E03_104137</name>
    <name evidence="2" type="ORF">CG710_010800</name>
</gene>
<dbReference type="EMBL" id="QICS01000004">
    <property type="protein sequence ID" value="PXV91129.1"/>
    <property type="molecule type" value="Genomic_DNA"/>
</dbReference>
<dbReference type="GO" id="GO:0008967">
    <property type="term" value="F:phosphoglycolate phosphatase activity"/>
    <property type="evidence" value="ECO:0007669"/>
    <property type="project" value="TreeGrafter"/>
</dbReference>
<dbReference type="PANTHER" id="PTHR43434">
    <property type="entry name" value="PHOSPHOGLYCOLATE PHOSPHATASE"/>
    <property type="match status" value="1"/>
</dbReference>
<reference evidence="1 4" key="2">
    <citation type="submission" date="2018-05" db="EMBL/GenBank/DDBJ databases">
        <title>Genomic Encyclopedia of Type Strains, Phase IV (KMG-IV): sequencing the most valuable type-strain genomes for metagenomic binning, comparative biology and taxonomic classification.</title>
        <authorList>
            <person name="Goeker M."/>
        </authorList>
    </citation>
    <scope>NUCLEOTIDE SEQUENCE [LARGE SCALE GENOMIC DNA]</scope>
    <source>
        <strain evidence="1 4">DSM 28816</strain>
    </source>
</reference>
<dbReference type="AlphaFoldDB" id="A0A318ES00"/>
<comment type="caution">
    <text evidence="1">The sequence shown here is derived from an EMBL/GenBank/DDBJ whole genome shotgun (WGS) entry which is preliminary data.</text>
</comment>
<keyword evidence="2" id="KW-0378">Hydrolase</keyword>
<dbReference type="SUPFAM" id="SSF56784">
    <property type="entry name" value="HAD-like"/>
    <property type="match status" value="1"/>
</dbReference>
<accession>A0A318ES00</accession>
<reference evidence="2 3" key="1">
    <citation type="journal article" date="2017" name="Genome Announc.">
        <title>Draft Genome Sequence of a Sporulating and Motile Strain of Lachnotalea glycerini Isolated from Water in Quebec City, Canada.</title>
        <authorList>
            <person name="Maheux A.F."/>
            <person name="Boudreau D.K."/>
            <person name="Berube E."/>
            <person name="Boissinot M."/>
            <person name="Raymond F."/>
            <person name="Brodeur S."/>
            <person name="Corbeil J."/>
            <person name="Isabel S."/>
            <person name="Omar R.F."/>
            <person name="Bergeron M.G."/>
        </authorList>
    </citation>
    <scope>NUCLEOTIDE SEQUENCE [LARGE SCALE GENOMIC DNA]</scope>
    <source>
        <strain evidence="2 3">CCRI-19302</strain>
    </source>
</reference>
<dbReference type="OrthoDB" id="9792518at2"/>
<evidence type="ECO:0000313" key="2">
    <source>
        <dbReference type="EMBL" id="RDY31165.1"/>
    </source>
</evidence>
<keyword evidence="3" id="KW-1185">Reference proteome</keyword>
<dbReference type="Proteomes" id="UP000216411">
    <property type="component" value="Unassembled WGS sequence"/>
</dbReference>
<protein>
    <submittedName>
        <fullName evidence="2">HAD family hydrolase</fullName>
    </submittedName>
    <submittedName>
        <fullName evidence="1">Phosphoglycolate phosphatase</fullName>
    </submittedName>
</protein>
<dbReference type="Gene3D" id="1.10.150.240">
    <property type="entry name" value="Putative phosphatase, domain 2"/>
    <property type="match status" value="1"/>
</dbReference>
<evidence type="ECO:0000313" key="4">
    <source>
        <dbReference type="Proteomes" id="UP000247523"/>
    </source>
</evidence>
<reference evidence="2" key="3">
    <citation type="submission" date="2018-07" db="EMBL/GenBank/DDBJ databases">
        <authorList>
            <person name="Quirk P.G."/>
            <person name="Krulwich T.A."/>
        </authorList>
    </citation>
    <scope>NUCLEOTIDE SEQUENCE</scope>
    <source>
        <strain evidence="2">CCRI-19302</strain>
    </source>
</reference>
<sequence length="210" mass="23287">MDGIIFDVDGTLWDSTKIVARAWNLAIEETTDLSLRVTANQLKGLFGKPLEAIIEALFPTLEETKKKALMQSCFEYEHAFLAKECGYLYEGMAEGIKELSKKYQLFIVSNCQAGYIETFLKATNLGGYITDFTCPGITKLLKGDNLKLIMKRNQLQSAIYVGDTQGDADACKIAGIPMIYASYGFGSVEKPDYQIASFGELLDFDFTSIS</sequence>
<dbReference type="InterPro" id="IPR023198">
    <property type="entry name" value="PGP-like_dom2"/>
</dbReference>
<dbReference type="SFLD" id="SFLDG01129">
    <property type="entry name" value="C1.5:_HAD__Beta-PGM__Phosphata"/>
    <property type="match status" value="1"/>
</dbReference>
<dbReference type="RefSeq" id="WP_110291005.1">
    <property type="nucleotide sequence ID" value="NZ_NOKA02000020.1"/>
</dbReference>
<dbReference type="InterPro" id="IPR036412">
    <property type="entry name" value="HAD-like_sf"/>
</dbReference>
<dbReference type="InterPro" id="IPR041492">
    <property type="entry name" value="HAD_2"/>
</dbReference>
<dbReference type="InterPro" id="IPR023214">
    <property type="entry name" value="HAD_sf"/>
</dbReference>
<dbReference type="Pfam" id="PF13419">
    <property type="entry name" value="HAD_2"/>
    <property type="match status" value="1"/>
</dbReference>
<proteinExistence type="predicted"/>
<organism evidence="1 4">
    <name type="scientific">Lachnotalea glycerini</name>
    <dbReference type="NCBI Taxonomy" id="1763509"/>
    <lineage>
        <taxon>Bacteria</taxon>
        <taxon>Bacillati</taxon>
        <taxon>Bacillota</taxon>
        <taxon>Clostridia</taxon>
        <taxon>Lachnospirales</taxon>
        <taxon>Lachnospiraceae</taxon>
        <taxon>Lachnotalea</taxon>
    </lineage>
</organism>
<evidence type="ECO:0000313" key="1">
    <source>
        <dbReference type="EMBL" id="PXV91129.1"/>
    </source>
</evidence>
<dbReference type="InterPro" id="IPR050155">
    <property type="entry name" value="HAD-like_hydrolase_sf"/>
</dbReference>
<evidence type="ECO:0000313" key="3">
    <source>
        <dbReference type="Proteomes" id="UP000216411"/>
    </source>
</evidence>
<dbReference type="EMBL" id="NOKA02000020">
    <property type="protein sequence ID" value="RDY31165.1"/>
    <property type="molecule type" value="Genomic_DNA"/>
</dbReference>